<feature type="domain" description="RNA polymerase sigma factor 70 region 4 type 2" evidence="9">
    <location>
        <begin position="105"/>
        <end position="157"/>
    </location>
</feature>
<feature type="transmembrane region" description="Helical" evidence="7">
    <location>
        <begin position="168"/>
        <end position="185"/>
    </location>
</feature>
<keyword evidence="7" id="KW-1133">Transmembrane helix</keyword>
<dbReference type="InterPro" id="IPR039425">
    <property type="entry name" value="RNA_pol_sigma-70-like"/>
</dbReference>
<dbReference type="Proteomes" id="UP000714915">
    <property type="component" value="Unassembled WGS sequence"/>
</dbReference>
<dbReference type="InterPro" id="IPR013325">
    <property type="entry name" value="RNA_pol_sigma_r2"/>
</dbReference>
<keyword evidence="5" id="KW-0804">Transcription</keyword>
<dbReference type="NCBIfam" id="TIGR02937">
    <property type="entry name" value="sigma70-ECF"/>
    <property type="match status" value="1"/>
</dbReference>
<dbReference type="Pfam" id="PF08281">
    <property type="entry name" value="Sigma70_r4_2"/>
    <property type="match status" value="1"/>
</dbReference>
<proteinExistence type="inferred from homology"/>
<feature type="transmembrane region" description="Helical" evidence="7">
    <location>
        <begin position="191"/>
        <end position="213"/>
    </location>
</feature>
<feature type="domain" description="RNA polymerase sigma-70 region 2" evidence="8">
    <location>
        <begin position="11"/>
        <end position="74"/>
    </location>
</feature>
<evidence type="ECO:0000256" key="4">
    <source>
        <dbReference type="ARBA" id="ARBA00023125"/>
    </source>
</evidence>
<dbReference type="GO" id="GO:0016987">
    <property type="term" value="F:sigma factor activity"/>
    <property type="evidence" value="ECO:0007669"/>
    <property type="project" value="UniProtKB-KW"/>
</dbReference>
<dbReference type="PANTHER" id="PTHR43133:SF8">
    <property type="entry name" value="RNA POLYMERASE SIGMA FACTOR HI_1459-RELATED"/>
    <property type="match status" value="1"/>
</dbReference>
<evidence type="ECO:0000256" key="6">
    <source>
        <dbReference type="SAM" id="MobiDB-lite"/>
    </source>
</evidence>
<reference evidence="10" key="1">
    <citation type="submission" date="2020-04" db="EMBL/GenBank/DDBJ databases">
        <authorList>
            <person name="Zhang T."/>
        </authorList>
    </citation>
    <scope>NUCLEOTIDE SEQUENCE</scope>
    <source>
        <strain evidence="10">HKST-UBA09</strain>
    </source>
</reference>
<protein>
    <submittedName>
        <fullName evidence="10">Sigma-70 family RNA polymerase sigma factor</fullName>
    </submittedName>
</protein>
<evidence type="ECO:0000256" key="3">
    <source>
        <dbReference type="ARBA" id="ARBA00023082"/>
    </source>
</evidence>
<dbReference type="InterPro" id="IPR007627">
    <property type="entry name" value="RNA_pol_sigma70_r2"/>
</dbReference>
<dbReference type="SUPFAM" id="SSF88946">
    <property type="entry name" value="Sigma2 domain of RNA polymerase sigma factors"/>
    <property type="match status" value="1"/>
</dbReference>
<feature type="transmembrane region" description="Helical" evidence="7">
    <location>
        <begin position="240"/>
        <end position="260"/>
    </location>
</feature>
<feature type="region of interest" description="Disordered" evidence="6">
    <location>
        <begin position="263"/>
        <end position="282"/>
    </location>
</feature>
<dbReference type="Pfam" id="PF04542">
    <property type="entry name" value="Sigma70_r2"/>
    <property type="match status" value="1"/>
</dbReference>
<dbReference type="SUPFAM" id="SSF88659">
    <property type="entry name" value="Sigma3 and sigma4 domains of RNA polymerase sigma factors"/>
    <property type="match status" value="1"/>
</dbReference>
<dbReference type="Gene3D" id="1.10.1740.10">
    <property type="match status" value="1"/>
</dbReference>
<comment type="caution">
    <text evidence="10">The sequence shown here is derived from an EMBL/GenBank/DDBJ whole genome shotgun (WGS) entry which is preliminary data.</text>
</comment>
<sequence>MKRTEQLQNIYSNHAEELYRFCKFKTRSSEDAEDLVSEAFIKLFEQDEFDGIQNPRAWLYKVARNMIYDNTKKHTTSNIDDDQIENISSSDLSVEKESVNDATIEYLESQMQNLDDDTADIIIMRVWDDMKFTDIAEAMSMGVDAVRKRFNRGIKQLKNLVSSEEKMLNIKSVSIPFILAGILGISVQPAYAFSAASSASIATAVGSTLGFTFSNMINSNVNAGAATAGTGILATTAAKLIAGSAILVAGAGVGIGAVAIQSNQPEPTPTVQEQDQKDLDEASSSKEIFTYEEYGIRFHLPKQDSYEAIEFNMTDVFDEDNKMFAMTERTFTDYDNKVLQVYYTPERFIGFPCGLGCVGESIVSISYNKNTTVNTRLSEIQTEFDENTIGLPNYGITNQTQVNKFGTSVTKLDIVGVADFFPNKYLFQNGDMVVEIDTFLDTSNQDVVDFFNSIEAIEVSENENPTLSKLCTYSSIGLQFNLPEGWDCGYTDSSDELLWVNIENPWYDIHFSKLGRGPYCGDGPQEPGNTCVTKVFADNGFMSADEYISNGELGEIFGTFLNTPGNTWDGWWISIRETQSQRQNGSSFEVNSEQRDTLKAILNSFQKI</sequence>
<dbReference type="InterPro" id="IPR036388">
    <property type="entry name" value="WH-like_DNA-bd_sf"/>
</dbReference>
<keyword evidence="3" id="KW-0731">Sigma factor</keyword>
<comment type="similarity">
    <text evidence="1">Belongs to the sigma-70 factor family. ECF subfamily.</text>
</comment>
<dbReference type="AlphaFoldDB" id="A0A955RLG3"/>
<dbReference type="InterPro" id="IPR013324">
    <property type="entry name" value="RNA_pol_sigma_r3/r4-like"/>
</dbReference>
<evidence type="ECO:0000256" key="5">
    <source>
        <dbReference type="ARBA" id="ARBA00023163"/>
    </source>
</evidence>
<dbReference type="PANTHER" id="PTHR43133">
    <property type="entry name" value="RNA POLYMERASE ECF-TYPE SIGMA FACTO"/>
    <property type="match status" value="1"/>
</dbReference>
<dbReference type="Gene3D" id="1.10.10.10">
    <property type="entry name" value="Winged helix-like DNA-binding domain superfamily/Winged helix DNA-binding domain"/>
    <property type="match status" value="1"/>
</dbReference>
<dbReference type="InterPro" id="IPR014284">
    <property type="entry name" value="RNA_pol_sigma-70_dom"/>
</dbReference>
<evidence type="ECO:0000256" key="7">
    <source>
        <dbReference type="SAM" id="Phobius"/>
    </source>
</evidence>
<gene>
    <name evidence="10" type="ORF">KC669_01455</name>
</gene>
<reference evidence="10" key="2">
    <citation type="journal article" date="2021" name="Microbiome">
        <title>Successional dynamics and alternative stable states in a saline activated sludge microbial community over 9 years.</title>
        <authorList>
            <person name="Wang Y."/>
            <person name="Ye J."/>
            <person name="Ju F."/>
            <person name="Liu L."/>
            <person name="Boyd J.A."/>
            <person name="Deng Y."/>
            <person name="Parks D.H."/>
            <person name="Jiang X."/>
            <person name="Yin X."/>
            <person name="Woodcroft B.J."/>
            <person name="Tyson G.W."/>
            <person name="Hugenholtz P."/>
            <person name="Polz M.F."/>
            <person name="Zhang T."/>
        </authorList>
    </citation>
    <scope>NUCLEOTIDE SEQUENCE</scope>
    <source>
        <strain evidence="10">HKST-UBA09</strain>
    </source>
</reference>
<dbReference type="EMBL" id="JAGQLF010000011">
    <property type="protein sequence ID" value="MCA9386680.1"/>
    <property type="molecule type" value="Genomic_DNA"/>
</dbReference>
<evidence type="ECO:0000256" key="1">
    <source>
        <dbReference type="ARBA" id="ARBA00010641"/>
    </source>
</evidence>
<accession>A0A955RLG3</accession>
<keyword evidence="7" id="KW-0812">Transmembrane</keyword>
<keyword evidence="2" id="KW-0805">Transcription regulation</keyword>
<dbReference type="GO" id="GO:0003677">
    <property type="term" value="F:DNA binding"/>
    <property type="evidence" value="ECO:0007669"/>
    <property type="project" value="UniProtKB-KW"/>
</dbReference>
<keyword evidence="7" id="KW-0472">Membrane</keyword>
<name>A0A955RLG3_9BACT</name>
<organism evidence="10 11">
    <name type="scientific">Candidatus Dojkabacteria bacterium</name>
    <dbReference type="NCBI Taxonomy" id="2099670"/>
    <lineage>
        <taxon>Bacteria</taxon>
        <taxon>Candidatus Dojkabacteria</taxon>
    </lineage>
</organism>
<feature type="compositionally biased region" description="Polar residues" evidence="6">
    <location>
        <begin position="263"/>
        <end position="273"/>
    </location>
</feature>
<evidence type="ECO:0000256" key="2">
    <source>
        <dbReference type="ARBA" id="ARBA00023015"/>
    </source>
</evidence>
<dbReference type="InterPro" id="IPR013249">
    <property type="entry name" value="RNA_pol_sigma70_r4_t2"/>
</dbReference>
<evidence type="ECO:0000313" key="10">
    <source>
        <dbReference type="EMBL" id="MCA9386680.1"/>
    </source>
</evidence>
<evidence type="ECO:0000259" key="9">
    <source>
        <dbReference type="Pfam" id="PF08281"/>
    </source>
</evidence>
<evidence type="ECO:0000259" key="8">
    <source>
        <dbReference type="Pfam" id="PF04542"/>
    </source>
</evidence>
<keyword evidence="4" id="KW-0238">DNA-binding</keyword>
<dbReference type="GO" id="GO:0006352">
    <property type="term" value="P:DNA-templated transcription initiation"/>
    <property type="evidence" value="ECO:0007669"/>
    <property type="project" value="InterPro"/>
</dbReference>
<evidence type="ECO:0000313" key="11">
    <source>
        <dbReference type="Proteomes" id="UP000714915"/>
    </source>
</evidence>